<evidence type="ECO:0000256" key="4">
    <source>
        <dbReference type="ARBA" id="ARBA00023136"/>
    </source>
</evidence>
<feature type="transmembrane region" description="Helical" evidence="5">
    <location>
        <begin position="75"/>
        <end position="93"/>
    </location>
</feature>
<name>A0ABP5GNC6_9ACTN</name>
<feature type="transmembrane region" description="Helical" evidence="5">
    <location>
        <begin position="99"/>
        <end position="119"/>
    </location>
</feature>
<feature type="transmembrane region" description="Helical" evidence="5">
    <location>
        <begin position="220"/>
        <end position="244"/>
    </location>
</feature>
<comment type="caution">
    <text evidence="6">The sequence shown here is derived from an EMBL/GenBank/DDBJ whole genome shotgun (WGS) entry which is preliminary data.</text>
</comment>
<protein>
    <submittedName>
        <fullName evidence="6">Tellurite resistance/C4-dicarboxylate transporter family protein</fullName>
    </submittedName>
</protein>
<feature type="transmembrane region" description="Helical" evidence="5">
    <location>
        <begin position="126"/>
        <end position="147"/>
    </location>
</feature>
<keyword evidence="4 5" id="KW-0472">Membrane</keyword>
<evidence type="ECO:0000256" key="2">
    <source>
        <dbReference type="ARBA" id="ARBA00022692"/>
    </source>
</evidence>
<feature type="transmembrane region" description="Helical" evidence="5">
    <location>
        <begin position="191"/>
        <end position="214"/>
    </location>
</feature>
<organism evidence="6 7">
    <name type="scientific">Catenulispora yoronensis</name>
    <dbReference type="NCBI Taxonomy" id="450799"/>
    <lineage>
        <taxon>Bacteria</taxon>
        <taxon>Bacillati</taxon>
        <taxon>Actinomycetota</taxon>
        <taxon>Actinomycetes</taxon>
        <taxon>Catenulisporales</taxon>
        <taxon>Catenulisporaceae</taxon>
        <taxon>Catenulispora</taxon>
    </lineage>
</organism>
<dbReference type="EMBL" id="BAAAQN010000046">
    <property type="protein sequence ID" value="GAA2048900.1"/>
    <property type="molecule type" value="Genomic_DNA"/>
</dbReference>
<dbReference type="InterPro" id="IPR038665">
    <property type="entry name" value="Voltage-dep_anion_channel_sf"/>
</dbReference>
<feature type="transmembrane region" description="Helical" evidence="5">
    <location>
        <begin position="45"/>
        <end position="63"/>
    </location>
</feature>
<dbReference type="CDD" id="cd09319">
    <property type="entry name" value="TDT_like_1"/>
    <property type="match status" value="1"/>
</dbReference>
<keyword evidence="7" id="KW-1185">Reference proteome</keyword>
<dbReference type="Gene3D" id="1.50.10.150">
    <property type="entry name" value="Voltage-dependent anion channel"/>
    <property type="match status" value="1"/>
</dbReference>
<evidence type="ECO:0000256" key="3">
    <source>
        <dbReference type="ARBA" id="ARBA00022989"/>
    </source>
</evidence>
<dbReference type="InterPro" id="IPR004695">
    <property type="entry name" value="SLAC1/Mae1/Ssu1/TehA"/>
</dbReference>
<feature type="transmembrane region" description="Helical" evidence="5">
    <location>
        <begin position="153"/>
        <end position="171"/>
    </location>
</feature>
<feature type="transmembrane region" description="Helical" evidence="5">
    <location>
        <begin position="12"/>
        <end position="33"/>
    </location>
</feature>
<evidence type="ECO:0000313" key="7">
    <source>
        <dbReference type="Proteomes" id="UP001500751"/>
    </source>
</evidence>
<keyword evidence="3 5" id="KW-1133">Transmembrane helix</keyword>
<keyword evidence="2 5" id="KW-0812">Transmembrane</keyword>
<dbReference type="RefSeq" id="WP_344669351.1">
    <property type="nucleotide sequence ID" value="NZ_BAAAQN010000046.1"/>
</dbReference>
<gene>
    <name evidence="6" type="ORF">GCM10009839_63290</name>
</gene>
<proteinExistence type="predicted"/>
<feature type="transmembrane region" description="Helical" evidence="5">
    <location>
        <begin position="256"/>
        <end position="281"/>
    </location>
</feature>
<comment type="subcellular location">
    <subcellularLocation>
        <location evidence="1">Membrane</location>
        <topology evidence="1">Multi-pass membrane protein</topology>
    </subcellularLocation>
</comment>
<reference evidence="7" key="1">
    <citation type="journal article" date="2019" name="Int. J. Syst. Evol. Microbiol.">
        <title>The Global Catalogue of Microorganisms (GCM) 10K type strain sequencing project: providing services to taxonomists for standard genome sequencing and annotation.</title>
        <authorList>
            <consortium name="The Broad Institute Genomics Platform"/>
            <consortium name="The Broad Institute Genome Sequencing Center for Infectious Disease"/>
            <person name="Wu L."/>
            <person name="Ma J."/>
        </authorList>
    </citation>
    <scope>NUCLEOTIDE SEQUENCE [LARGE SCALE GENOMIC DNA]</scope>
    <source>
        <strain evidence="7">JCM 16014</strain>
    </source>
</reference>
<accession>A0ABP5GNC6</accession>
<sequence length="313" mass="32940">MDKKVAGFWTGLPPAGGGIVMATGIVSVGLHLAGSEVLSKVLMTLDIAVWLTFVAVFTSRFLTERSRWLTEAATPPALTGIAGTCVLGTRLALFGWKPVAAALLVGAALVWPVLLIAVVRHWKRGMPGAVFLVTVATQGLTVLAATLAGLWSLAWLATIAVVLLLFGLVLYGQALYRFDLRQVRTGAGDHWVAGGALAISALGASKLTAFSGWTGTGHSLLRWLTLVVLAAALAWYAVLAVAEVRWPRPGYDIRRWATVFPMGMSAAACLSTATAAGVGWLDPLGRVLLWVAFAAWLVTACGLGVAWRRSVVG</sequence>
<feature type="transmembrane region" description="Helical" evidence="5">
    <location>
        <begin position="287"/>
        <end position="307"/>
    </location>
</feature>
<evidence type="ECO:0000256" key="1">
    <source>
        <dbReference type="ARBA" id="ARBA00004141"/>
    </source>
</evidence>
<dbReference type="Pfam" id="PF03595">
    <property type="entry name" value="SLAC1"/>
    <property type="match status" value="1"/>
</dbReference>
<evidence type="ECO:0000256" key="5">
    <source>
        <dbReference type="SAM" id="Phobius"/>
    </source>
</evidence>
<dbReference type="Proteomes" id="UP001500751">
    <property type="component" value="Unassembled WGS sequence"/>
</dbReference>
<evidence type="ECO:0000313" key="6">
    <source>
        <dbReference type="EMBL" id="GAA2048900.1"/>
    </source>
</evidence>